<keyword evidence="4" id="KW-1185">Reference proteome</keyword>
<dbReference type="KEGG" id="slr:L21SP2_2634"/>
<dbReference type="InterPro" id="IPR000600">
    <property type="entry name" value="ROK"/>
</dbReference>
<dbReference type="eggNOG" id="COG1940">
    <property type="taxonomic scope" value="Bacteria"/>
</dbReference>
<sequence>MYSLGIDIGGTSIKACLYRMGEPGGGLEAVAEPLRQATPSDGSYRSMLDLLHRIIDHHRELIPSEQRNSGMQIGLGTPGLVDSRGYLRGDAVNIPGWTGVQLKDELSEYAGVEVQVANDVNMAAYAEWRLGAGTGSDSMVFISLGTGIGSGIITRGGPVAGHTGMAGEIGHLVVEPGGRQCKCGLKGCLERYSSASGIALTAQELAETGGPELDGPLRSLIQGNRIQRSRILGNPIPEQRAVSDVAPPSVAPATVDFRDVPPGASSTAQPRTQRPAGPDNPADAQGVYEALEQGDPLARAVHASSSRRLAQAAAAVAHMLNPRLIVLGGGVLAAGDVIVQGVKEHLHEFVMPMALDDLEIRRTVLGPDAGMLGAAAMAADFAGEGYSLSSS</sequence>
<comment type="similarity">
    <text evidence="1">Belongs to the ROK (NagC/XylR) family.</text>
</comment>
<keyword evidence="3" id="KW-0418">Kinase</keyword>
<evidence type="ECO:0000313" key="3">
    <source>
        <dbReference type="EMBL" id="AHC15986.1"/>
    </source>
</evidence>
<feature type="region of interest" description="Disordered" evidence="2">
    <location>
        <begin position="237"/>
        <end position="284"/>
    </location>
</feature>
<dbReference type="InterPro" id="IPR043129">
    <property type="entry name" value="ATPase_NBD"/>
</dbReference>
<organism evidence="3 4">
    <name type="scientific">Salinispira pacifica</name>
    <dbReference type="NCBI Taxonomy" id="1307761"/>
    <lineage>
        <taxon>Bacteria</taxon>
        <taxon>Pseudomonadati</taxon>
        <taxon>Spirochaetota</taxon>
        <taxon>Spirochaetia</taxon>
        <taxon>Spirochaetales</taxon>
        <taxon>Spirochaetaceae</taxon>
        <taxon>Salinispira</taxon>
    </lineage>
</organism>
<dbReference type="HOGENOM" id="CLU_036604_0_4_12"/>
<evidence type="ECO:0000256" key="2">
    <source>
        <dbReference type="SAM" id="MobiDB-lite"/>
    </source>
</evidence>
<dbReference type="PANTHER" id="PTHR18964:SF149">
    <property type="entry name" value="BIFUNCTIONAL UDP-N-ACETYLGLUCOSAMINE 2-EPIMERASE_N-ACETYLMANNOSAMINE KINASE"/>
    <property type="match status" value="1"/>
</dbReference>
<protein>
    <submittedName>
        <fullName evidence="3">Glucokinase</fullName>
        <ecNumber evidence="3">2.7.1.2</ecNumber>
    </submittedName>
</protein>
<dbReference type="Proteomes" id="UP000018680">
    <property type="component" value="Chromosome"/>
</dbReference>
<gene>
    <name evidence="3" type="ORF">L21SP2_2634</name>
</gene>
<dbReference type="EMBL" id="CP006939">
    <property type="protein sequence ID" value="AHC15986.1"/>
    <property type="molecule type" value="Genomic_DNA"/>
</dbReference>
<dbReference type="OrthoDB" id="358648at2"/>
<keyword evidence="3" id="KW-0808">Transferase</keyword>
<dbReference type="Pfam" id="PF00480">
    <property type="entry name" value="ROK"/>
    <property type="match status" value="2"/>
</dbReference>
<proteinExistence type="inferred from homology"/>
<dbReference type="AlphaFoldDB" id="V5WLB3"/>
<evidence type="ECO:0000256" key="1">
    <source>
        <dbReference type="ARBA" id="ARBA00006479"/>
    </source>
</evidence>
<accession>V5WLB3</accession>
<dbReference type="Gene3D" id="3.30.420.40">
    <property type="match status" value="3"/>
</dbReference>
<dbReference type="SUPFAM" id="SSF53067">
    <property type="entry name" value="Actin-like ATPase domain"/>
    <property type="match status" value="1"/>
</dbReference>
<dbReference type="EC" id="2.7.1.2" evidence="3"/>
<dbReference type="RefSeq" id="WP_024268887.1">
    <property type="nucleotide sequence ID" value="NC_023035.1"/>
</dbReference>
<dbReference type="STRING" id="1307761.L21SP2_2634"/>
<dbReference type="GO" id="GO:0004340">
    <property type="term" value="F:glucokinase activity"/>
    <property type="evidence" value="ECO:0007669"/>
    <property type="project" value="UniProtKB-EC"/>
</dbReference>
<reference evidence="3 4" key="1">
    <citation type="journal article" date="2015" name="Stand. Genomic Sci.">
        <title>Complete genome sequence and description of Salinispira pacifica gen. nov., sp. nov., a novel spirochaete isolated form a hypersaline microbial mat.</title>
        <authorList>
            <person name="Ben Hania W."/>
            <person name="Joseph M."/>
            <person name="Schumann P."/>
            <person name="Bunk B."/>
            <person name="Fiebig A."/>
            <person name="Sproer C."/>
            <person name="Klenk H.P."/>
            <person name="Fardeau M.L."/>
            <person name="Spring S."/>
        </authorList>
    </citation>
    <scope>NUCLEOTIDE SEQUENCE [LARGE SCALE GENOMIC DNA]</scope>
    <source>
        <strain evidence="3 4">L21-RPul-D2</strain>
    </source>
</reference>
<evidence type="ECO:0000313" key="4">
    <source>
        <dbReference type="Proteomes" id="UP000018680"/>
    </source>
</evidence>
<dbReference type="InterPro" id="IPR049874">
    <property type="entry name" value="ROK_cs"/>
</dbReference>
<name>V5WLB3_9SPIO</name>
<dbReference type="PROSITE" id="PS01125">
    <property type="entry name" value="ROK"/>
    <property type="match status" value="1"/>
</dbReference>
<dbReference type="PANTHER" id="PTHR18964">
    <property type="entry name" value="ROK (REPRESSOR, ORF, KINASE) FAMILY"/>
    <property type="match status" value="1"/>
</dbReference>